<accession>A0A8B8CAU1</accession>
<dbReference type="AlphaFoldDB" id="A0A8B8CAU1"/>
<organism evidence="1 2">
    <name type="scientific">Crassostrea virginica</name>
    <name type="common">Eastern oyster</name>
    <dbReference type="NCBI Taxonomy" id="6565"/>
    <lineage>
        <taxon>Eukaryota</taxon>
        <taxon>Metazoa</taxon>
        <taxon>Spiralia</taxon>
        <taxon>Lophotrochozoa</taxon>
        <taxon>Mollusca</taxon>
        <taxon>Bivalvia</taxon>
        <taxon>Autobranchia</taxon>
        <taxon>Pteriomorphia</taxon>
        <taxon>Ostreida</taxon>
        <taxon>Ostreoidea</taxon>
        <taxon>Ostreidae</taxon>
        <taxon>Crassostrea</taxon>
    </lineage>
</organism>
<dbReference type="GeneID" id="111117056"/>
<dbReference type="OrthoDB" id="6133371at2759"/>
<reference evidence="2" key="1">
    <citation type="submission" date="2025-08" db="UniProtKB">
        <authorList>
            <consortium name="RefSeq"/>
        </authorList>
    </citation>
    <scope>IDENTIFICATION</scope>
    <source>
        <tissue evidence="2">Whole sample</tissue>
    </source>
</reference>
<dbReference type="KEGG" id="cvn:111117056"/>
<dbReference type="Gene3D" id="2.120.10.30">
    <property type="entry name" value="TolB, C-terminal domain"/>
    <property type="match status" value="1"/>
</dbReference>
<keyword evidence="1" id="KW-1185">Reference proteome</keyword>
<proteinExistence type="predicted"/>
<sequence length="190" mass="21998">MCENTGKVERYSSDGQLTQTIYFQDAPIRENRFLDPCYITENNNEDVIVVSNYIPGCPLLVTSREGRYRFSYPGRPSKYGSLFMPSGICTDALSQMIVSDCVTNTVQIISQDGEFLTYLQLPGVDEPLRLCYDIHTHGLWVITRNNEHLVYKFSYIKRNLIDEEELKEPVNTLMRQMSCRDKKHLEHLLS</sequence>
<evidence type="ECO:0000313" key="2">
    <source>
        <dbReference type="RefSeq" id="XP_022311836.1"/>
    </source>
</evidence>
<name>A0A8B8CAU1_CRAVI</name>
<gene>
    <name evidence="2" type="primary">LOC111117056</name>
</gene>
<evidence type="ECO:0000313" key="1">
    <source>
        <dbReference type="Proteomes" id="UP000694844"/>
    </source>
</evidence>
<dbReference type="RefSeq" id="XP_022311836.1">
    <property type="nucleotide sequence ID" value="XM_022456128.1"/>
</dbReference>
<protein>
    <submittedName>
        <fullName evidence="2">Uncharacterized protein LOC111117056</fullName>
    </submittedName>
</protein>
<dbReference type="Proteomes" id="UP000694844">
    <property type="component" value="Chromosome 10"/>
</dbReference>
<dbReference type="SUPFAM" id="SSF101898">
    <property type="entry name" value="NHL repeat"/>
    <property type="match status" value="1"/>
</dbReference>
<dbReference type="InterPro" id="IPR011042">
    <property type="entry name" value="6-blade_b-propeller_TolB-like"/>
</dbReference>